<sequence>MSITCSFLHICALHTQASQVTAATTSMRTGSDEPCPGFSSLLRFRYQDIAADGPCEARAEPPRGLVRLKTAEETDRWARRRNRVMPRQKCAI</sequence>
<reference evidence="1 2" key="1">
    <citation type="journal article" date="2022" name="New Phytol.">
        <title>Ecological generalism drives hyperdiversity of secondary metabolite gene clusters in xylarialean endophytes.</title>
        <authorList>
            <person name="Franco M.E.E."/>
            <person name="Wisecaver J.H."/>
            <person name="Arnold A.E."/>
            <person name="Ju Y.M."/>
            <person name="Slot J.C."/>
            <person name="Ahrendt S."/>
            <person name="Moore L.P."/>
            <person name="Eastman K.E."/>
            <person name="Scott K."/>
            <person name="Konkel Z."/>
            <person name="Mondo S.J."/>
            <person name="Kuo A."/>
            <person name="Hayes R.D."/>
            <person name="Haridas S."/>
            <person name="Andreopoulos B."/>
            <person name="Riley R."/>
            <person name="LaButti K."/>
            <person name="Pangilinan J."/>
            <person name="Lipzen A."/>
            <person name="Amirebrahimi M."/>
            <person name="Yan J."/>
            <person name="Adam C."/>
            <person name="Keymanesh K."/>
            <person name="Ng V."/>
            <person name="Louie K."/>
            <person name="Northen T."/>
            <person name="Drula E."/>
            <person name="Henrissat B."/>
            <person name="Hsieh H.M."/>
            <person name="Youens-Clark K."/>
            <person name="Lutzoni F."/>
            <person name="Miadlikowska J."/>
            <person name="Eastwood D.C."/>
            <person name="Hamelin R.C."/>
            <person name="Grigoriev I.V."/>
            <person name="U'Ren J.M."/>
        </authorList>
    </citation>
    <scope>NUCLEOTIDE SEQUENCE [LARGE SCALE GENOMIC DNA]</scope>
    <source>
        <strain evidence="1 2">ER1909</strain>
    </source>
</reference>
<keyword evidence="2" id="KW-1185">Reference proteome</keyword>
<organism evidence="1 2">
    <name type="scientific">Hypoxylon rubiginosum</name>
    <dbReference type="NCBI Taxonomy" id="110542"/>
    <lineage>
        <taxon>Eukaryota</taxon>
        <taxon>Fungi</taxon>
        <taxon>Dikarya</taxon>
        <taxon>Ascomycota</taxon>
        <taxon>Pezizomycotina</taxon>
        <taxon>Sordariomycetes</taxon>
        <taxon>Xylariomycetidae</taxon>
        <taxon>Xylariales</taxon>
        <taxon>Hypoxylaceae</taxon>
        <taxon>Hypoxylon</taxon>
    </lineage>
</organism>
<gene>
    <name evidence="1" type="ORF">F4821DRAFT_224139</name>
</gene>
<comment type="caution">
    <text evidence="1">The sequence shown here is derived from an EMBL/GenBank/DDBJ whole genome shotgun (WGS) entry which is preliminary data.</text>
</comment>
<name>A0ACC0DI95_9PEZI</name>
<proteinExistence type="predicted"/>
<evidence type="ECO:0000313" key="1">
    <source>
        <dbReference type="EMBL" id="KAI6092486.1"/>
    </source>
</evidence>
<protein>
    <submittedName>
        <fullName evidence="1">Uncharacterized protein</fullName>
    </submittedName>
</protein>
<evidence type="ECO:0000313" key="2">
    <source>
        <dbReference type="Proteomes" id="UP001497680"/>
    </source>
</evidence>
<accession>A0ACC0DI95</accession>
<dbReference type="Proteomes" id="UP001497680">
    <property type="component" value="Unassembled WGS sequence"/>
</dbReference>
<dbReference type="EMBL" id="MU394283">
    <property type="protein sequence ID" value="KAI6092486.1"/>
    <property type="molecule type" value="Genomic_DNA"/>
</dbReference>